<evidence type="ECO:0000313" key="2">
    <source>
        <dbReference type="EMBL" id="GAA95125.1"/>
    </source>
</evidence>
<feature type="transmembrane region" description="Helical" evidence="1">
    <location>
        <begin position="142"/>
        <end position="164"/>
    </location>
</feature>
<organism evidence="2 3">
    <name type="scientific">Mixia osmundae (strain CBS 9802 / IAM 14324 / JCM 22182 / KY 12970)</name>
    <dbReference type="NCBI Taxonomy" id="764103"/>
    <lineage>
        <taxon>Eukaryota</taxon>
        <taxon>Fungi</taxon>
        <taxon>Dikarya</taxon>
        <taxon>Basidiomycota</taxon>
        <taxon>Pucciniomycotina</taxon>
        <taxon>Mixiomycetes</taxon>
        <taxon>Mixiales</taxon>
        <taxon>Mixiaceae</taxon>
        <taxon>Mixia</taxon>
    </lineage>
</organism>
<keyword evidence="1" id="KW-0472">Membrane</keyword>
<reference evidence="2 3" key="1">
    <citation type="journal article" date="2011" name="J. Gen. Appl. Microbiol.">
        <title>Draft genome sequencing of the enigmatic basidiomycete Mixia osmundae.</title>
        <authorList>
            <person name="Nishida H."/>
            <person name="Nagatsuka Y."/>
            <person name="Sugiyama J."/>
        </authorList>
    </citation>
    <scope>NUCLEOTIDE SEQUENCE [LARGE SCALE GENOMIC DNA]</scope>
    <source>
        <strain evidence="3">CBS 9802 / IAM 14324 / JCM 22182 / KY 12970</strain>
    </source>
</reference>
<comment type="caution">
    <text evidence="2">The sequence shown here is derived from an EMBL/GenBank/DDBJ whole genome shotgun (WGS) entry which is preliminary data.</text>
</comment>
<dbReference type="Proteomes" id="UP000009131">
    <property type="component" value="Unassembled WGS sequence"/>
</dbReference>
<reference evidence="2 3" key="2">
    <citation type="journal article" date="2012" name="Open Biol.">
        <title>Characteristics of nucleosomes and linker DNA regions on the genome of the basidiomycete Mixia osmundae revealed by mono- and dinucleosome mapping.</title>
        <authorList>
            <person name="Nishida H."/>
            <person name="Kondo S."/>
            <person name="Matsumoto T."/>
            <person name="Suzuki Y."/>
            <person name="Yoshikawa H."/>
            <person name="Taylor T.D."/>
            <person name="Sugiyama J."/>
        </authorList>
    </citation>
    <scope>NUCLEOTIDE SEQUENCE [LARGE SCALE GENOMIC DNA]</scope>
    <source>
        <strain evidence="3">CBS 9802 / IAM 14324 / JCM 22182 / KY 12970</strain>
    </source>
</reference>
<keyword evidence="1" id="KW-0812">Transmembrane</keyword>
<dbReference type="AlphaFoldDB" id="G7DX28"/>
<evidence type="ECO:0000313" key="3">
    <source>
        <dbReference type="Proteomes" id="UP000009131"/>
    </source>
</evidence>
<proteinExistence type="predicted"/>
<dbReference type="EMBL" id="BABT02000054">
    <property type="protein sequence ID" value="GAA95125.1"/>
    <property type="molecule type" value="Genomic_DNA"/>
</dbReference>
<name>G7DX28_MIXOS</name>
<keyword evidence="3" id="KW-1185">Reference proteome</keyword>
<dbReference type="RefSeq" id="XP_014566641.1">
    <property type="nucleotide sequence ID" value="XM_014711155.1"/>
</dbReference>
<sequence>MLSYSRIAAICNVFAALSGHTNCQARHETPSIVHNPDDGRPCELFVTRAQCPTVPLPLESGGISMRARVAMPTLLSSAMHRYTGAALASPAMHLCHGQAGQAGSRHFSLVSTPFEHPFLQLLPLASDYKLDVSIRSGSERNAVMVTLICVLLSIAVLSFMSFVARAEGRLLRVHTDAQAGSSYR</sequence>
<dbReference type="HOGENOM" id="CLU_126123_0_0_1"/>
<accession>G7DX28</accession>
<keyword evidence="1" id="KW-1133">Transmembrane helix</keyword>
<dbReference type="InParanoid" id="G7DX28"/>
<evidence type="ECO:0000256" key="1">
    <source>
        <dbReference type="SAM" id="Phobius"/>
    </source>
</evidence>
<gene>
    <name evidence="2" type="primary">Mo01780</name>
    <name evidence="2" type="ORF">E5Q_01780</name>
</gene>
<protein>
    <submittedName>
        <fullName evidence="2">Uncharacterized protein</fullName>
    </submittedName>
</protein>